<organism evidence="1">
    <name type="scientific">Sesamum radiatum</name>
    <name type="common">Black benniseed</name>
    <dbReference type="NCBI Taxonomy" id="300843"/>
    <lineage>
        <taxon>Eukaryota</taxon>
        <taxon>Viridiplantae</taxon>
        <taxon>Streptophyta</taxon>
        <taxon>Embryophyta</taxon>
        <taxon>Tracheophyta</taxon>
        <taxon>Spermatophyta</taxon>
        <taxon>Magnoliopsida</taxon>
        <taxon>eudicotyledons</taxon>
        <taxon>Gunneridae</taxon>
        <taxon>Pentapetalae</taxon>
        <taxon>asterids</taxon>
        <taxon>lamiids</taxon>
        <taxon>Lamiales</taxon>
        <taxon>Pedaliaceae</taxon>
        <taxon>Sesamum</taxon>
    </lineage>
</organism>
<dbReference type="AlphaFoldDB" id="A0AAW2JL78"/>
<accession>A0AAW2JL78</accession>
<evidence type="ECO:0000313" key="1">
    <source>
        <dbReference type="EMBL" id="KAL0295168.1"/>
    </source>
</evidence>
<dbReference type="EMBL" id="JACGWJ010000077">
    <property type="protein sequence ID" value="KAL0295168.1"/>
    <property type="molecule type" value="Genomic_DNA"/>
</dbReference>
<sequence>MRGHFSRCAHAAAANGLIKAAAANGPDAARGTIMACGLVREVPCAAASSVNAAAAIVSQCCSRFIYPRP</sequence>
<reference evidence="1" key="2">
    <citation type="journal article" date="2024" name="Plant">
        <title>Genomic evolution and insights into agronomic trait innovations of Sesamum species.</title>
        <authorList>
            <person name="Miao H."/>
            <person name="Wang L."/>
            <person name="Qu L."/>
            <person name="Liu H."/>
            <person name="Sun Y."/>
            <person name="Le M."/>
            <person name="Wang Q."/>
            <person name="Wei S."/>
            <person name="Zheng Y."/>
            <person name="Lin W."/>
            <person name="Duan Y."/>
            <person name="Cao H."/>
            <person name="Xiong S."/>
            <person name="Wang X."/>
            <person name="Wei L."/>
            <person name="Li C."/>
            <person name="Ma Q."/>
            <person name="Ju M."/>
            <person name="Zhao R."/>
            <person name="Li G."/>
            <person name="Mu C."/>
            <person name="Tian Q."/>
            <person name="Mei H."/>
            <person name="Zhang T."/>
            <person name="Gao T."/>
            <person name="Zhang H."/>
        </authorList>
    </citation>
    <scope>NUCLEOTIDE SEQUENCE</scope>
    <source>
        <strain evidence="1">G02</strain>
    </source>
</reference>
<reference evidence="1" key="1">
    <citation type="submission" date="2020-06" db="EMBL/GenBank/DDBJ databases">
        <authorList>
            <person name="Li T."/>
            <person name="Hu X."/>
            <person name="Zhang T."/>
            <person name="Song X."/>
            <person name="Zhang H."/>
            <person name="Dai N."/>
            <person name="Sheng W."/>
            <person name="Hou X."/>
            <person name="Wei L."/>
        </authorList>
    </citation>
    <scope>NUCLEOTIDE SEQUENCE</scope>
    <source>
        <strain evidence="1">G02</strain>
        <tissue evidence="1">Leaf</tissue>
    </source>
</reference>
<comment type="caution">
    <text evidence="1">The sequence shown here is derived from an EMBL/GenBank/DDBJ whole genome shotgun (WGS) entry which is preliminary data.</text>
</comment>
<gene>
    <name evidence="1" type="ORF">Sradi_6848300</name>
</gene>
<name>A0AAW2JL78_SESRA</name>
<proteinExistence type="predicted"/>
<protein>
    <submittedName>
        <fullName evidence="1">Uncharacterized protein</fullName>
    </submittedName>
</protein>